<organism evidence="1 2">
    <name type="scientific">Astrephomene gubernaculifera</name>
    <dbReference type="NCBI Taxonomy" id="47775"/>
    <lineage>
        <taxon>Eukaryota</taxon>
        <taxon>Viridiplantae</taxon>
        <taxon>Chlorophyta</taxon>
        <taxon>core chlorophytes</taxon>
        <taxon>Chlorophyceae</taxon>
        <taxon>CS clade</taxon>
        <taxon>Chlamydomonadales</taxon>
        <taxon>Astrephomenaceae</taxon>
        <taxon>Astrephomene</taxon>
    </lineage>
</organism>
<dbReference type="Proteomes" id="UP001054857">
    <property type="component" value="Unassembled WGS sequence"/>
</dbReference>
<dbReference type="InterPro" id="IPR036705">
    <property type="entry name" value="Ribosyl_crysJ1_sf"/>
</dbReference>
<accession>A0AAD3DMR9</accession>
<dbReference type="Gene3D" id="1.10.4080.10">
    <property type="entry name" value="ADP-ribosylation/Crystallin J1"/>
    <property type="match status" value="1"/>
</dbReference>
<keyword evidence="2" id="KW-1185">Reference proteome</keyword>
<proteinExistence type="predicted"/>
<evidence type="ECO:0000313" key="2">
    <source>
        <dbReference type="Proteomes" id="UP001054857"/>
    </source>
</evidence>
<name>A0AAD3DMR9_9CHLO</name>
<evidence type="ECO:0000313" key="1">
    <source>
        <dbReference type="EMBL" id="GFR43448.1"/>
    </source>
</evidence>
<dbReference type="EMBL" id="BMAR01000005">
    <property type="protein sequence ID" value="GFR43448.1"/>
    <property type="molecule type" value="Genomic_DNA"/>
</dbReference>
<protein>
    <submittedName>
        <fullName evidence="1">Uncharacterized protein</fullName>
    </submittedName>
</protein>
<reference evidence="1 2" key="1">
    <citation type="journal article" date="2021" name="Sci. Rep.">
        <title>Genome sequencing of the multicellular alga Astrephomene provides insights into convergent evolution of germ-soma differentiation.</title>
        <authorList>
            <person name="Yamashita S."/>
            <person name="Yamamoto K."/>
            <person name="Matsuzaki R."/>
            <person name="Suzuki S."/>
            <person name="Yamaguchi H."/>
            <person name="Hirooka S."/>
            <person name="Minakuchi Y."/>
            <person name="Miyagishima S."/>
            <person name="Kawachi M."/>
            <person name="Toyoda A."/>
            <person name="Nozaki H."/>
        </authorList>
    </citation>
    <scope>NUCLEOTIDE SEQUENCE [LARGE SCALE GENOMIC DNA]</scope>
    <source>
        <strain evidence="1 2">NIES-4017</strain>
    </source>
</reference>
<sequence length="365" mass="39858">MFLASYSFIQAMLKSIASNHSQANGRMMKVRHSPIRRTAFSTKKVGTVASLSMASQASPTMDKAMVLDRIRGALWGIFIADALSMPVHWYYNPGDIRRDFGIIDTYHPPKARHPSSIMSVSNTGGHGRGGQSGKIIGDVINHGKHSFWGKPGVHYHQGMKAGENTLNAVCARVVMRTVTREKGYNPAAWLQDYVSFMTTPGSHNDTYAESFHRDFFRNWAAGVAPEQCSRGTEGHNTAQIGGFVMLPPVVLSRLDGVSAARQRALSHLGTTHDSRKLAAYAEKYAELLYGLATGATDLRSATSALARSTAGVDLDQLVPYDDVRVIHSTFGSACYIEDSFPSLLYLAYKYADSFEQAVLANTNVG</sequence>
<gene>
    <name evidence="1" type="ORF">Agub_g4531</name>
</gene>
<dbReference type="AlphaFoldDB" id="A0AAD3DMR9"/>
<dbReference type="Pfam" id="PF03747">
    <property type="entry name" value="ADP_ribosyl_GH"/>
    <property type="match status" value="1"/>
</dbReference>
<dbReference type="InterPro" id="IPR005502">
    <property type="entry name" value="Ribosyl_crysJ1"/>
</dbReference>
<feature type="non-terminal residue" evidence="1">
    <location>
        <position position="1"/>
    </location>
</feature>
<comment type="caution">
    <text evidence="1">The sequence shown here is derived from an EMBL/GenBank/DDBJ whole genome shotgun (WGS) entry which is preliminary data.</text>
</comment>
<dbReference type="SUPFAM" id="SSF101478">
    <property type="entry name" value="ADP-ribosylglycohydrolase"/>
    <property type="match status" value="1"/>
</dbReference>